<name>A0ABQ4DGX1_9CELL</name>
<dbReference type="EMBL" id="BONP01000001">
    <property type="protein sequence ID" value="GIG38603.1"/>
    <property type="molecule type" value="Genomic_DNA"/>
</dbReference>
<feature type="region of interest" description="Disordered" evidence="1">
    <location>
        <begin position="1"/>
        <end position="25"/>
    </location>
</feature>
<comment type="caution">
    <text evidence="2">The sequence shown here is derived from an EMBL/GenBank/DDBJ whole genome shotgun (WGS) entry which is preliminary data.</text>
</comment>
<organism evidence="2 3">
    <name type="scientific">Cellulomonas phragmiteti</name>
    <dbReference type="NCBI Taxonomy" id="478780"/>
    <lineage>
        <taxon>Bacteria</taxon>
        <taxon>Bacillati</taxon>
        <taxon>Actinomycetota</taxon>
        <taxon>Actinomycetes</taxon>
        <taxon>Micrococcales</taxon>
        <taxon>Cellulomonadaceae</taxon>
        <taxon>Cellulomonas</taxon>
    </lineage>
</organism>
<reference evidence="2 3" key="1">
    <citation type="submission" date="2021-01" db="EMBL/GenBank/DDBJ databases">
        <title>Whole genome shotgun sequence of Cellulomonas phragmiteti NBRC 110785.</title>
        <authorList>
            <person name="Komaki H."/>
            <person name="Tamura T."/>
        </authorList>
    </citation>
    <scope>NUCLEOTIDE SEQUENCE [LARGE SCALE GENOMIC DNA]</scope>
    <source>
        <strain evidence="2 3">NBRC 110785</strain>
    </source>
</reference>
<proteinExistence type="predicted"/>
<dbReference type="Proteomes" id="UP000614741">
    <property type="component" value="Unassembled WGS sequence"/>
</dbReference>
<keyword evidence="3" id="KW-1185">Reference proteome</keyword>
<protein>
    <recommendedName>
        <fullName evidence="4">Uridine kinase</fullName>
    </recommendedName>
</protein>
<gene>
    <name evidence="2" type="ORF">Cph01nite_03650</name>
</gene>
<dbReference type="RefSeq" id="WP_308439411.1">
    <property type="nucleotide sequence ID" value="NZ_BONP01000001.1"/>
</dbReference>
<evidence type="ECO:0000313" key="3">
    <source>
        <dbReference type="Proteomes" id="UP000614741"/>
    </source>
</evidence>
<evidence type="ECO:0000256" key="1">
    <source>
        <dbReference type="SAM" id="MobiDB-lite"/>
    </source>
</evidence>
<evidence type="ECO:0000313" key="2">
    <source>
        <dbReference type="EMBL" id="GIG38603.1"/>
    </source>
</evidence>
<dbReference type="InterPro" id="IPR027417">
    <property type="entry name" value="P-loop_NTPase"/>
</dbReference>
<dbReference type="SUPFAM" id="SSF52540">
    <property type="entry name" value="P-loop containing nucleoside triphosphate hydrolases"/>
    <property type="match status" value="1"/>
</dbReference>
<sequence>MARRPGDRAVPPGRPPGDEAVRPVGPHLREVDGAQVVVERVQEAAPRLGRVRLVCLDGPAGSGKTTTAGRVAELLRRRGVGVAVVHLDDLYDGWTGLEGSLWPRLSAQVLEPLRRGRPGRFQRYDWDVAAFGSWVDVPVVPVLVLEGCGSARREADALSSLQVWVEAPDDVRLARGLARDGAGARDHWARWMTDEREHFAREGTRDRAHLRLDEHGHLLAVASAADRVTGRPPGLA</sequence>
<feature type="compositionally biased region" description="Basic and acidic residues" evidence="1">
    <location>
        <begin position="16"/>
        <end position="25"/>
    </location>
</feature>
<accession>A0ABQ4DGX1</accession>
<dbReference type="Gene3D" id="3.40.50.300">
    <property type="entry name" value="P-loop containing nucleotide triphosphate hydrolases"/>
    <property type="match status" value="1"/>
</dbReference>
<evidence type="ECO:0008006" key="4">
    <source>
        <dbReference type="Google" id="ProtNLM"/>
    </source>
</evidence>